<comment type="caution">
    <text evidence="1">The sequence shown here is derived from an EMBL/GenBank/DDBJ whole genome shotgun (WGS) entry which is preliminary data.</text>
</comment>
<evidence type="ECO:0000313" key="1">
    <source>
        <dbReference type="EMBL" id="OSG88658.1"/>
    </source>
</evidence>
<protein>
    <submittedName>
        <fullName evidence="1">Uncharacterized protein</fullName>
    </submittedName>
</protein>
<sequence>MSKFDKTAVYGRENPFIPSPETMDALKDALIEEADERSDMLIGMTTAPDGRKVLRRQSAGRNTGWRSLIGLRYRIQTKEEADELRLDYRRFFESYVERTDRSERRNLLGLEHKTVDGAYRYTVEGVVADCEETSVSNGYVSRLCLMFPHVVNSDGSQTLIDSHIWLATFVKNTVIRPDRIEPHNGSADRLMTIRLGDTLRVDAGLCAYTDKRGRHRFGLADWTPLDSHLRYLQLRSDGTTTPRVVSERLCGREYDICWLERDGRPGFRSVMLDGLNARVEAGWSSYDWRHRPFLSDGDGFPSICLDQYLALDPYKGEAHVVSR</sequence>
<organism evidence="1 2">
    <name type="scientific">Bifidobacterium adolescentis</name>
    <dbReference type="NCBI Taxonomy" id="1680"/>
    <lineage>
        <taxon>Bacteria</taxon>
        <taxon>Bacillati</taxon>
        <taxon>Actinomycetota</taxon>
        <taxon>Actinomycetes</taxon>
        <taxon>Bifidobacteriales</taxon>
        <taxon>Bifidobacteriaceae</taxon>
        <taxon>Bifidobacterium</taxon>
    </lineage>
</organism>
<dbReference type="RefSeq" id="WP_085393269.1">
    <property type="nucleotide sequence ID" value="NZ_LNKD01000001.1"/>
</dbReference>
<dbReference type="EMBL" id="LNKD01000001">
    <property type="protein sequence ID" value="OSG88658.1"/>
    <property type="molecule type" value="Genomic_DNA"/>
</dbReference>
<dbReference type="AlphaFoldDB" id="A0A1X2Z2L3"/>
<evidence type="ECO:0000313" key="2">
    <source>
        <dbReference type="Proteomes" id="UP000193377"/>
    </source>
</evidence>
<proteinExistence type="predicted"/>
<dbReference type="Proteomes" id="UP000193377">
    <property type="component" value="Unassembled WGS sequence"/>
</dbReference>
<name>A0A1X2Z2L3_BIFAD</name>
<gene>
    <name evidence="1" type="ORF">B0487_1577</name>
</gene>
<reference evidence="1 2" key="1">
    <citation type="journal article" date="2016" name="Sci. Rep.">
        <title>Evaluation of genetic diversity among strains of the human gut commensal Bifidobacterium adolescentis.</title>
        <authorList>
            <person name="Duranti S."/>
            <person name="Milani C."/>
            <person name="Lugli G.A."/>
            <person name="Mancabelli L."/>
            <person name="Turroni F."/>
            <person name="Ferrario C."/>
            <person name="Mangifesta M."/>
            <person name="Viappiani A."/>
            <person name="Sanchez B."/>
            <person name="Margolles A."/>
            <person name="van Sinderen D."/>
            <person name="Ventura M."/>
        </authorList>
    </citation>
    <scope>NUCLEOTIDE SEQUENCE [LARGE SCALE GENOMIC DNA]</scope>
    <source>
        <strain evidence="1 2">487B</strain>
    </source>
</reference>
<accession>A0A1X2Z2L3</accession>